<dbReference type="Pfam" id="PF12833">
    <property type="entry name" value="HTH_18"/>
    <property type="match status" value="1"/>
</dbReference>
<evidence type="ECO:0000256" key="4">
    <source>
        <dbReference type="SAM" id="Phobius"/>
    </source>
</evidence>
<evidence type="ECO:0000313" key="6">
    <source>
        <dbReference type="EMBL" id="QUI21619.1"/>
    </source>
</evidence>
<dbReference type="PANTHER" id="PTHR43280:SF2">
    <property type="entry name" value="HTH-TYPE TRANSCRIPTIONAL REGULATOR EXSA"/>
    <property type="match status" value="1"/>
</dbReference>
<keyword evidence="4" id="KW-0472">Membrane</keyword>
<feature type="domain" description="HTH araC/xylS-type" evidence="5">
    <location>
        <begin position="611"/>
        <end position="710"/>
    </location>
</feature>
<dbReference type="RefSeq" id="WP_212697088.1">
    <property type="nucleotide sequence ID" value="NZ_CP058649.1"/>
</dbReference>
<evidence type="ECO:0000256" key="3">
    <source>
        <dbReference type="ARBA" id="ARBA00023163"/>
    </source>
</evidence>
<keyword evidence="3" id="KW-0804">Transcription</keyword>
<evidence type="ECO:0000256" key="2">
    <source>
        <dbReference type="ARBA" id="ARBA00023125"/>
    </source>
</evidence>
<dbReference type="GO" id="GO:0003700">
    <property type="term" value="F:DNA-binding transcription factor activity"/>
    <property type="evidence" value="ECO:0007669"/>
    <property type="project" value="InterPro"/>
</dbReference>
<dbReference type="EMBL" id="CP058649">
    <property type="protein sequence ID" value="QUI21619.1"/>
    <property type="molecule type" value="Genomic_DNA"/>
</dbReference>
<keyword evidence="1" id="KW-0805">Transcription regulation</keyword>
<keyword evidence="4" id="KW-0812">Transmembrane</keyword>
<evidence type="ECO:0000259" key="5">
    <source>
        <dbReference type="PROSITE" id="PS01124"/>
    </source>
</evidence>
<dbReference type="InterPro" id="IPR009057">
    <property type="entry name" value="Homeodomain-like_sf"/>
</dbReference>
<dbReference type="KEGG" id="vpy:HZI73_04620"/>
<name>A0A8J8MHC7_9FIRM</name>
<dbReference type="PROSITE" id="PS00041">
    <property type="entry name" value="HTH_ARAC_FAMILY_1"/>
    <property type="match status" value="1"/>
</dbReference>
<keyword evidence="2" id="KW-0238">DNA-binding</keyword>
<evidence type="ECO:0000256" key="1">
    <source>
        <dbReference type="ARBA" id="ARBA00023015"/>
    </source>
</evidence>
<keyword evidence="4" id="KW-1133">Transmembrane helix</keyword>
<organism evidence="6 7">
    <name type="scientific">Vallitalea pronyensis</name>
    <dbReference type="NCBI Taxonomy" id="1348613"/>
    <lineage>
        <taxon>Bacteria</taxon>
        <taxon>Bacillati</taxon>
        <taxon>Bacillota</taxon>
        <taxon>Clostridia</taxon>
        <taxon>Lachnospirales</taxon>
        <taxon>Vallitaleaceae</taxon>
        <taxon>Vallitalea</taxon>
    </lineage>
</organism>
<protein>
    <submittedName>
        <fullName evidence="6">Helix-turn-helix transcriptional regulator</fullName>
    </submittedName>
</protein>
<dbReference type="InterPro" id="IPR018060">
    <property type="entry name" value="HTH_AraC"/>
</dbReference>
<dbReference type="SUPFAM" id="SSF46689">
    <property type="entry name" value="Homeodomain-like"/>
    <property type="match status" value="2"/>
</dbReference>
<evidence type="ECO:0000313" key="7">
    <source>
        <dbReference type="Proteomes" id="UP000683246"/>
    </source>
</evidence>
<dbReference type="PROSITE" id="PS01124">
    <property type="entry name" value="HTH_ARAC_FAMILY_2"/>
    <property type="match status" value="1"/>
</dbReference>
<dbReference type="SMART" id="SM00342">
    <property type="entry name" value="HTH_ARAC"/>
    <property type="match status" value="1"/>
</dbReference>
<sequence length="715" mass="84346">MFLKQVRRKSLIRKIFLYIFLPILAIMVATIIQINLFSSVSKNVYLKNYNEYQKNISANIENYFNRIAYTSNMLDRQMMMDICYFNRDVSIYERYAFIQLVSELTDIKNTSTDIHSILFYMKKLNVVISNESIYNADEFFSKYHVYDDYPKNFWYNYDIKSINFDLLKETKLGSTAVIPMVVNSDNYLSDDNLLIFNTQSSNFNTLIKKYTNDIHMDMRLSYGGKDIYVTNNHKNNNITIPYTVTINNEFYDLAYSFDRKAFFAPFNSYIILFNSIVGIIFIVAIIFSVKNTLKLYRPFKSIAHTINRDSRSNTNITYEKIENVVNMLVDENKKMADQVANAAMVARDNFLYQLLHDESILKYIHLKDYDIEFPYKLFCVVSIKFSFMTLFYTDFSRMQQINIFNALNTLIYDKFNQEGMQSYVIKELNDQYHIIVNTDKAHVKDVEQSVKDFPGLFAVDMKYASVLVGKGNFYHHADQISASYKDAYTDIINRVSNPSNTSKNSKIYYTPEDKNKLNNYLKTSNREEAISIVEQLNQGISSENEVRNFYFQTLFLYVNFAEANEIKSELPDMDVQYHHDLSTQELKNSIVTLTNNICDYFDSNSHLISQQNIFKYIDENYAKDLYADLLANHFKISTRKFSNFFKEKFGVTFYQYLSSYRIEKSKEILLANYKMNLDEVSQLVGFRSRQTFIRMFKQREGITPTAYRDIHIKRM</sequence>
<accession>A0A8J8MHC7</accession>
<dbReference type="AlphaFoldDB" id="A0A8J8MHC7"/>
<dbReference type="PANTHER" id="PTHR43280">
    <property type="entry name" value="ARAC-FAMILY TRANSCRIPTIONAL REGULATOR"/>
    <property type="match status" value="1"/>
</dbReference>
<reference evidence="6" key="1">
    <citation type="submission" date="2020-07" db="EMBL/GenBank/DDBJ databases">
        <title>Vallitalea pronyensis genome.</title>
        <authorList>
            <person name="Postec A."/>
        </authorList>
    </citation>
    <scope>NUCLEOTIDE SEQUENCE</scope>
    <source>
        <strain evidence="6">FatNI3</strain>
    </source>
</reference>
<dbReference type="GO" id="GO:0043565">
    <property type="term" value="F:sequence-specific DNA binding"/>
    <property type="evidence" value="ECO:0007669"/>
    <property type="project" value="InterPro"/>
</dbReference>
<feature type="transmembrane region" description="Helical" evidence="4">
    <location>
        <begin position="15"/>
        <end position="37"/>
    </location>
</feature>
<keyword evidence="7" id="KW-1185">Reference proteome</keyword>
<dbReference type="Proteomes" id="UP000683246">
    <property type="component" value="Chromosome"/>
</dbReference>
<dbReference type="InterPro" id="IPR018062">
    <property type="entry name" value="HTH_AraC-typ_CS"/>
</dbReference>
<gene>
    <name evidence="6" type="ORF">HZI73_04620</name>
</gene>
<proteinExistence type="predicted"/>
<dbReference type="Gene3D" id="1.10.10.60">
    <property type="entry name" value="Homeodomain-like"/>
    <property type="match status" value="2"/>
</dbReference>
<feature type="transmembrane region" description="Helical" evidence="4">
    <location>
        <begin position="269"/>
        <end position="289"/>
    </location>
</feature>